<comment type="caution">
    <text evidence="2">The sequence shown here is derived from an EMBL/GenBank/DDBJ whole genome shotgun (WGS) entry which is preliminary data.</text>
</comment>
<sequence length="76" mass="8600">MEVAGEEEQHPVDSDATWSSDEEIRPNVINIVAQAPAVPGPPSLPRKIQRGRNMIMKVGDHRIYWQTGEYVNDDKE</sequence>
<name>A0AA36G795_9BILA</name>
<evidence type="ECO:0000313" key="3">
    <source>
        <dbReference type="Proteomes" id="UP001177023"/>
    </source>
</evidence>
<feature type="non-terminal residue" evidence="2">
    <location>
        <position position="76"/>
    </location>
</feature>
<dbReference type="AlphaFoldDB" id="A0AA36G795"/>
<accession>A0AA36G795</accession>
<evidence type="ECO:0000313" key="2">
    <source>
        <dbReference type="EMBL" id="CAJ0575298.1"/>
    </source>
</evidence>
<evidence type="ECO:0000256" key="1">
    <source>
        <dbReference type="SAM" id="MobiDB-lite"/>
    </source>
</evidence>
<reference evidence="2" key="1">
    <citation type="submission" date="2023-06" db="EMBL/GenBank/DDBJ databases">
        <authorList>
            <person name="Delattre M."/>
        </authorList>
    </citation>
    <scope>NUCLEOTIDE SEQUENCE</scope>
    <source>
        <strain evidence="2">AF72</strain>
    </source>
</reference>
<feature type="region of interest" description="Disordered" evidence="1">
    <location>
        <begin position="1"/>
        <end position="23"/>
    </location>
</feature>
<proteinExistence type="predicted"/>
<protein>
    <submittedName>
        <fullName evidence="2">Uncharacterized protein</fullName>
    </submittedName>
</protein>
<dbReference type="Proteomes" id="UP001177023">
    <property type="component" value="Unassembled WGS sequence"/>
</dbReference>
<organism evidence="2 3">
    <name type="scientific">Mesorhabditis spiculigera</name>
    <dbReference type="NCBI Taxonomy" id="96644"/>
    <lineage>
        <taxon>Eukaryota</taxon>
        <taxon>Metazoa</taxon>
        <taxon>Ecdysozoa</taxon>
        <taxon>Nematoda</taxon>
        <taxon>Chromadorea</taxon>
        <taxon>Rhabditida</taxon>
        <taxon>Rhabditina</taxon>
        <taxon>Rhabditomorpha</taxon>
        <taxon>Rhabditoidea</taxon>
        <taxon>Rhabditidae</taxon>
        <taxon>Mesorhabditinae</taxon>
        <taxon>Mesorhabditis</taxon>
    </lineage>
</organism>
<dbReference type="EMBL" id="CATQJA010002637">
    <property type="protein sequence ID" value="CAJ0575298.1"/>
    <property type="molecule type" value="Genomic_DNA"/>
</dbReference>
<keyword evidence="3" id="KW-1185">Reference proteome</keyword>
<gene>
    <name evidence="2" type="ORF">MSPICULIGERA_LOCUS13610</name>
</gene>